<reference evidence="1 2" key="1">
    <citation type="submission" date="2011-08" db="EMBL/GenBank/DDBJ databases">
        <authorList>
            <person name="Weinstock G."/>
            <person name="Sodergren E."/>
            <person name="Clifton S."/>
            <person name="Fulton L."/>
            <person name="Fulton B."/>
            <person name="Courtney L."/>
            <person name="Fronick C."/>
            <person name="Harrison M."/>
            <person name="Strong C."/>
            <person name="Farmer C."/>
            <person name="Delahaunty K."/>
            <person name="Markovic C."/>
            <person name="Hall O."/>
            <person name="Minx P."/>
            <person name="Tomlinson C."/>
            <person name="Mitreva M."/>
            <person name="Hou S."/>
            <person name="Chen J."/>
            <person name="Wollam A."/>
            <person name="Pepin K.H."/>
            <person name="Johnson M."/>
            <person name="Bhonagiri V."/>
            <person name="Zhang X."/>
            <person name="Suruliraj S."/>
            <person name="Warren W."/>
            <person name="Chinwalla A."/>
            <person name="Mardis E.R."/>
            <person name="Wilson R.K."/>
        </authorList>
    </citation>
    <scope>NUCLEOTIDE SEQUENCE [LARGE SCALE GENOMIC DNA]</scope>
    <source>
        <strain evidence="1 2">ATCC 51873</strain>
    </source>
</reference>
<dbReference type="HOGENOM" id="CLU_3099428_0_0_6"/>
<gene>
    <name evidence="1" type="ORF">HMPREF0454_03113</name>
</gene>
<evidence type="ECO:0000313" key="1">
    <source>
        <dbReference type="EMBL" id="EHM40880.1"/>
    </source>
</evidence>
<dbReference type="EMBL" id="AGCI01000072">
    <property type="protein sequence ID" value="EHM40880.1"/>
    <property type="molecule type" value="Genomic_DNA"/>
</dbReference>
<dbReference type="Proteomes" id="UP000005959">
    <property type="component" value="Unassembled WGS sequence"/>
</dbReference>
<comment type="caution">
    <text evidence="1">The sequence shown here is derived from an EMBL/GenBank/DDBJ whole genome shotgun (WGS) entry which is preliminary data.</text>
</comment>
<organism evidence="1 2">
    <name type="scientific">Hafnia alvei ATCC 51873</name>
    <dbReference type="NCBI Taxonomy" id="1002364"/>
    <lineage>
        <taxon>Bacteria</taxon>
        <taxon>Pseudomonadati</taxon>
        <taxon>Pseudomonadota</taxon>
        <taxon>Gammaproteobacteria</taxon>
        <taxon>Enterobacterales</taxon>
        <taxon>Hafniaceae</taxon>
        <taxon>Hafnia</taxon>
    </lineage>
</organism>
<sequence length="51" mass="5627">MNVGFAAQIFAIYQRAVAVEENTADGYHWASLFMADGKLVLPSSEINQRPV</sequence>
<evidence type="ECO:0000313" key="2">
    <source>
        <dbReference type="Proteomes" id="UP000005959"/>
    </source>
</evidence>
<proteinExistence type="predicted"/>
<protein>
    <submittedName>
        <fullName evidence="1">Uncharacterized protein</fullName>
    </submittedName>
</protein>
<accession>G9Y9E5</accession>
<dbReference type="AlphaFoldDB" id="G9Y9E5"/>
<name>G9Y9E5_HAFAL</name>